<dbReference type="AlphaFoldDB" id="A0A9D9E1H4"/>
<dbReference type="PANTHER" id="PTHR43685:SF2">
    <property type="entry name" value="GLYCOSYLTRANSFERASE 2-LIKE DOMAIN-CONTAINING PROTEIN"/>
    <property type="match status" value="1"/>
</dbReference>
<sequence length="345" mass="40244">MKSNPEISIIIPSYNAAPYINRCLESIVDSEADKERYEIIAVDDSSTDNTLDLLKSFAEKTPQMKVYTRHKAGPGGARNLGLNYAKGRYVMFVDIDDHIDSKNFAHLINKLIPLYNQDILGFDYLKCDENGNVSPYNDKLFPYCREMSGAEYMNMQAPESVLWGYLFRRKFLIEQEIKFREKNIHCHEEFIARAFCLAQSVEFIPTLIYYFHDSIKGSLTNKPDEEHQKRFVMHWLTVIEELQKFGFMLGDPLSEVGLERKLDYTSASLVKRLIMHEYDDGFVSDTLKKLELLGLFPLRRENEYGMRYGILSKVMNSENRVFWWKRNIYSPLVSSAAAYMFRETP</sequence>
<evidence type="ECO:0000313" key="2">
    <source>
        <dbReference type="EMBL" id="MBO8437777.1"/>
    </source>
</evidence>
<feature type="domain" description="Glycosyltransferase 2-like" evidence="1">
    <location>
        <begin position="8"/>
        <end position="131"/>
    </location>
</feature>
<comment type="caution">
    <text evidence="2">The sequence shown here is derived from an EMBL/GenBank/DDBJ whole genome shotgun (WGS) entry which is preliminary data.</text>
</comment>
<dbReference type="CDD" id="cd00761">
    <property type="entry name" value="Glyco_tranf_GTA_type"/>
    <property type="match status" value="1"/>
</dbReference>
<dbReference type="PANTHER" id="PTHR43685">
    <property type="entry name" value="GLYCOSYLTRANSFERASE"/>
    <property type="match status" value="1"/>
</dbReference>
<protein>
    <submittedName>
        <fullName evidence="2">Glycosyltransferase</fullName>
    </submittedName>
</protein>
<reference evidence="2" key="1">
    <citation type="submission" date="2020-10" db="EMBL/GenBank/DDBJ databases">
        <authorList>
            <person name="Gilroy R."/>
        </authorList>
    </citation>
    <scope>NUCLEOTIDE SEQUENCE</scope>
    <source>
        <strain evidence="2">G3-4614</strain>
    </source>
</reference>
<dbReference type="Proteomes" id="UP000823636">
    <property type="component" value="Unassembled WGS sequence"/>
</dbReference>
<organism evidence="2 3">
    <name type="scientific">Candidatus Caccoplasma merdipullorum</name>
    <dbReference type="NCBI Taxonomy" id="2840718"/>
    <lineage>
        <taxon>Bacteria</taxon>
        <taxon>Pseudomonadati</taxon>
        <taxon>Bacteroidota</taxon>
        <taxon>Bacteroidia</taxon>
        <taxon>Bacteroidales</taxon>
        <taxon>Bacteroidaceae</taxon>
        <taxon>Bacteroidaceae incertae sedis</taxon>
        <taxon>Candidatus Caccoplasma</taxon>
    </lineage>
</organism>
<dbReference type="InterPro" id="IPR050834">
    <property type="entry name" value="Glycosyltransf_2"/>
</dbReference>
<reference evidence="2" key="2">
    <citation type="journal article" date="2021" name="PeerJ">
        <title>Extensive microbial diversity within the chicken gut microbiome revealed by metagenomics and culture.</title>
        <authorList>
            <person name="Gilroy R."/>
            <person name="Ravi A."/>
            <person name="Getino M."/>
            <person name="Pursley I."/>
            <person name="Horton D.L."/>
            <person name="Alikhan N.F."/>
            <person name="Baker D."/>
            <person name="Gharbi K."/>
            <person name="Hall N."/>
            <person name="Watson M."/>
            <person name="Adriaenssens E.M."/>
            <person name="Foster-Nyarko E."/>
            <person name="Jarju S."/>
            <person name="Secka A."/>
            <person name="Antonio M."/>
            <person name="Oren A."/>
            <person name="Chaudhuri R.R."/>
            <person name="La Ragione R."/>
            <person name="Hildebrand F."/>
            <person name="Pallen M.J."/>
        </authorList>
    </citation>
    <scope>NUCLEOTIDE SEQUENCE</scope>
    <source>
        <strain evidence="2">G3-4614</strain>
    </source>
</reference>
<dbReference type="Pfam" id="PF00535">
    <property type="entry name" value="Glycos_transf_2"/>
    <property type="match status" value="1"/>
</dbReference>
<dbReference type="SUPFAM" id="SSF53448">
    <property type="entry name" value="Nucleotide-diphospho-sugar transferases"/>
    <property type="match status" value="1"/>
</dbReference>
<name>A0A9D9E1H4_9BACT</name>
<dbReference type="EMBL" id="JADIMW010000025">
    <property type="protein sequence ID" value="MBO8437777.1"/>
    <property type="molecule type" value="Genomic_DNA"/>
</dbReference>
<evidence type="ECO:0000313" key="3">
    <source>
        <dbReference type="Proteomes" id="UP000823636"/>
    </source>
</evidence>
<gene>
    <name evidence="2" type="ORF">IAC54_02620</name>
</gene>
<evidence type="ECO:0000259" key="1">
    <source>
        <dbReference type="Pfam" id="PF00535"/>
    </source>
</evidence>
<dbReference type="InterPro" id="IPR029044">
    <property type="entry name" value="Nucleotide-diphossugar_trans"/>
</dbReference>
<accession>A0A9D9E1H4</accession>
<dbReference type="Gene3D" id="3.90.550.10">
    <property type="entry name" value="Spore Coat Polysaccharide Biosynthesis Protein SpsA, Chain A"/>
    <property type="match status" value="1"/>
</dbReference>
<dbReference type="InterPro" id="IPR001173">
    <property type="entry name" value="Glyco_trans_2-like"/>
</dbReference>
<proteinExistence type="predicted"/>